<reference evidence="7" key="1">
    <citation type="submission" date="2021-01" db="EMBL/GenBank/DDBJ databases">
        <authorList>
            <person name="Corre E."/>
            <person name="Pelletier E."/>
            <person name="Niang G."/>
            <person name="Scheremetjew M."/>
            <person name="Finn R."/>
            <person name="Kale V."/>
            <person name="Holt S."/>
            <person name="Cochrane G."/>
            <person name="Meng A."/>
            <person name="Brown T."/>
            <person name="Cohen L."/>
        </authorList>
    </citation>
    <scope>NUCLEOTIDE SEQUENCE</scope>
    <source>
        <strain evidence="7">CCMP1452</strain>
    </source>
</reference>
<feature type="domain" description="CBS" evidence="6">
    <location>
        <begin position="295"/>
        <end position="355"/>
    </location>
</feature>
<accession>A0A7S2VYE4</accession>
<dbReference type="InterPro" id="IPR046342">
    <property type="entry name" value="CBS_dom_sf"/>
</dbReference>
<dbReference type="Gene3D" id="3.10.580.10">
    <property type="entry name" value="CBS-domain"/>
    <property type="match status" value="2"/>
</dbReference>
<dbReference type="InterPro" id="IPR050511">
    <property type="entry name" value="AMPK_gamma/SDS23_families"/>
</dbReference>
<keyword evidence="3 4" id="KW-0129">CBS domain</keyword>
<proteinExistence type="inferred from homology"/>
<evidence type="ECO:0000256" key="2">
    <source>
        <dbReference type="ARBA" id="ARBA00022737"/>
    </source>
</evidence>
<dbReference type="PROSITE" id="PS51371">
    <property type="entry name" value="CBS"/>
    <property type="match status" value="2"/>
</dbReference>
<keyword evidence="2" id="KW-0677">Repeat</keyword>
<feature type="domain" description="CBS" evidence="6">
    <location>
        <begin position="216"/>
        <end position="273"/>
    </location>
</feature>
<comment type="similarity">
    <text evidence="1">Belongs to the 5'-AMP-activated protein kinase gamma subunit family.</text>
</comment>
<evidence type="ECO:0000256" key="4">
    <source>
        <dbReference type="PROSITE-ProRule" id="PRU00703"/>
    </source>
</evidence>
<dbReference type="AlphaFoldDB" id="A0A7S2VYE4"/>
<dbReference type="SMART" id="SM00116">
    <property type="entry name" value="CBS"/>
    <property type="match status" value="3"/>
</dbReference>
<evidence type="ECO:0000256" key="1">
    <source>
        <dbReference type="ARBA" id="ARBA00006750"/>
    </source>
</evidence>
<dbReference type="PANTHER" id="PTHR13780:SF35">
    <property type="entry name" value="LD22662P"/>
    <property type="match status" value="1"/>
</dbReference>
<evidence type="ECO:0000256" key="5">
    <source>
        <dbReference type="SAM" id="MobiDB-lite"/>
    </source>
</evidence>
<evidence type="ECO:0000256" key="3">
    <source>
        <dbReference type="ARBA" id="ARBA00023122"/>
    </source>
</evidence>
<gene>
    <name evidence="7" type="ORF">EANT1437_LOCUS361</name>
</gene>
<sequence>MDLIMNPSGVVGGSPTTGPNTTSSSDQPQTTMLHEREVVRSAGRDAISHFLDSHNCYSVLRASGKVVVFDTRIPIQLAFYALVEHDMQAAPLWDQSLCQFVGLLTVTDFIDVLRYYKQTSTDVTALASRTIAHVLADDCPSHKKIFWSANANASLKQACALLHNQNLDFLPVMLPEDMRVLSTITYTTILEHLVTHFREQRRLFDDTVYDLGIGTYHDKILTCHSHQTLNEVLELMAQNHLSAIPVLDSTTKKLIGVYSRSDITFLATASDAEDAIANLDLEIHVLLAQQRTDVTTPDALHTCTTHHTLQSIFEYFAQWKFNRLVVVDEQEQVVGIVSARDLVAYFLKGGGHVQKGTKHNISNNPCLDGDGSDMQ</sequence>
<dbReference type="InterPro" id="IPR000644">
    <property type="entry name" value="CBS_dom"/>
</dbReference>
<name>A0A7S2VYE4_9STRA</name>
<dbReference type="Pfam" id="PF00571">
    <property type="entry name" value="CBS"/>
    <property type="match status" value="3"/>
</dbReference>
<dbReference type="EMBL" id="HBHI01000863">
    <property type="protein sequence ID" value="CAD9656562.1"/>
    <property type="molecule type" value="Transcribed_RNA"/>
</dbReference>
<organism evidence="7">
    <name type="scientific">Eucampia antarctica</name>
    <dbReference type="NCBI Taxonomy" id="49252"/>
    <lineage>
        <taxon>Eukaryota</taxon>
        <taxon>Sar</taxon>
        <taxon>Stramenopiles</taxon>
        <taxon>Ochrophyta</taxon>
        <taxon>Bacillariophyta</taxon>
        <taxon>Mediophyceae</taxon>
        <taxon>Biddulphiophycidae</taxon>
        <taxon>Hemiaulales</taxon>
        <taxon>Hemiaulaceae</taxon>
        <taxon>Eucampia</taxon>
    </lineage>
</organism>
<evidence type="ECO:0000313" key="7">
    <source>
        <dbReference type="EMBL" id="CAD9656562.1"/>
    </source>
</evidence>
<feature type="compositionally biased region" description="Low complexity" evidence="5">
    <location>
        <begin position="7"/>
        <end position="25"/>
    </location>
</feature>
<feature type="region of interest" description="Disordered" evidence="5">
    <location>
        <begin position="1"/>
        <end position="31"/>
    </location>
</feature>
<evidence type="ECO:0000259" key="6">
    <source>
        <dbReference type="PROSITE" id="PS51371"/>
    </source>
</evidence>
<protein>
    <recommendedName>
        <fullName evidence="6">CBS domain-containing protein</fullName>
    </recommendedName>
</protein>
<dbReference type="SUPFAM" id="SSF54631">
    <property type="entry name" value="CBS-domain pair"/>
    <property type="match status" value="2"/>
</dbReference>
<dbReference type="PANTHER" id="PTHR13780">
    <property type="entry name" value="AMP-ACTIVATED PROTEIN KINASE, GAMMA REGULATORY SUBUNIT"/>
    <property type="match status" value="1"/>
</dbReference>